<dbReference type="AlphaFoldDB" id="A0A552UHA0"/>
<name>A0A552UHA0_9SPHN</name>
<dbReference type="OrthoDB" id="6064720at2"/>
<dbReference type="RefSeq" id="WP_143555102.1">
    <property type="nucleotide sequence ID" value="NZ_VJWA01000001.1"/>
</dbReference>
<dbReference type="EMBL" id="VJWA01000001">
    <property type="protein sequence ID" value="TRW17557.1"/>
    <property type="molecule type" value="Genomic_DNA"/>
</dbReference>
<feature type="chain" id="PRO_5022223616" evidence="1">
    <location>
        <begin position="20"/>
        <end position="154"/>
    </location>
</feature>
<dbReference type="Proteomes" id="UP000317894">
    <property type="component" value="Unassembled WGS sequence"/>
</dbReference>
<keyword evidence="3" id="KW-1185">Reference proteome</keyword>
<evidence type="ECO:0000256" key="1">
    <source>
        <dbReference type="SAM" id="SignalP"/>
    </source>
</evidence>
<organism evidence="2 3">
    <name type="scientific">Glacieibacterium frigidum</name>
    <dbReference type="NCBI Taxonomy" id="2593303"/>
    <lineage>
        <taxon>Bacteria</taxon>
        <taxon>Pseudomonadati</taxon>
        <taxon>Pseudomonadota</taxon>
        <taxon>Alphaproteobacteria</taxon>
        <taxon>Sphingomonadales</taxon>
        <taxon>Sphingosinicellaceae</taxon>
        <taxon>Glacieibacterium</taxon>
    </lineage>
</organism>
<proteinExistence type="predicted"/>
<dbReference type="InterPro" id="IPR045677">
    <property type="entry name" value="DUF6197"/>
</dbReference>
<sequence>MRWAVGIAVALIAGSSAYASTAAPRAIVPDPGDELDPQVVPADLAVIARARQLLDTEARWNRADNRQCPAAAQKFSLYCALQQAQVDVLGKAAHRGAALQQVRFVIDGLTADRQYQHRLMDYNNDPRTSFADIGSVLDRAEQRLRVRLAAQPQR</sequence>
<protein>
    <submittedName>
        <fullName evidence="2">Uncharacterized protein</fullName>
    </submittedName>
</protein>
<comment type="caution">
    <text evidence="2">The sequence shown here is derived from an EMBL/GenBank/DDBJ whole genome shotgun (WGS) entry which is preliminary data.</text>
</comment>
<accession>A0A552UHA0</accession>
<dbReference type="Pfam" id="PF19698">
    <property type="entry name" value="DUF6197"/>
    <property type="match status" value="1"/>
</dbReference>
<gene>
    <name evidence="2" type="ORF">FMM06_05235</name>
</gene>
<evidence type="ECO:0000313" key="2">
    <source>
        <dbReference type="EMBL" id="TRW17557.1"/>
    </source>
</evidence>
<feature type="signal peptide" evidence="1">
    <location>
        <begin position="1"/>
        <end position="19"/>
    </location>
</feature>
<evidence type="ECO:0000313" key="3">
    <source>
        <dbReference type="Proteomes" id="UP000317894"/>
    </source>
</evidence>
<keyword evidence="1" id="KW-0732">Signal</keyword>
<reference evidence="2 3" key="1">
    <citation type="submission" date="2019-07" db="EMBL/GenBank/DDBJ databases">
        <title>Novel species isolated from glacier.</title>
        <authorList>
            <person name="Liu Q."/>
            <person name="Xin Y.-H."/>
        </authorList>
    </citation>
    <scope>NUCLEOTIDE SEQUENCE [LARGE SCALE GENOMIC DNA]</scope>
    <source>
        <strain evidence="2 3">LB1R16</strain>
    </source>
</reference>